<feature type="region of interest" description="Disordered" evidence="1">
    <location>
        <begin position="1"/>
        <end position="25"/>
    </location>
</feature>
<name>A0A538U009_UNCEI</name>
<accession>A0A538U009</accession>
<dbReference type="InterPro" id="IPR010451">
    <property type="entry name" value="Acetoacetate_decarboxylase"/>
</dbReference>
<dbReference type="Proteomes" id="UP000319771">
    <property type="component" value="Unassembled WGS sequence"/>
</dbReference>
<protein>
    <submittedName>
        <fullName evidence="2">Acetoacetate decarboxylase</fullName>
    </submittedName>
</protein>
<feature type="compositionally biased region" description="Basic and acidic residues" evidence="1">
    <location>
        <begin position="8"/>
        <end position="20"/>
    </location>
</feature>
<evidence type="ECO:0000256" key="1">
    <source>
        <dbReference type="SAM" id="MobiDB-lite"/>
    </source>
</evidence>
<sequence length="259" mass="29431">MARVRYAARREDLSRQEPARSETGTTDAWSLSLLASYETDPEVVKVVLPRPLEPTGEAIVNVNISQVEMARGARFGAADVTVPARHVSRVGRYCLALPMTSESAVIGGRETFGEPKKVAEIHLERRGEEIHGTVTRHGITWLEMRGRVVEALPTPPPEETLDFYFKFLISPDGKGFDNDPALVYCRREYPIRKLERVEGEIILRDSDFDPVADLPVRRIRSIVLADRQCHQQAEIVDRVPGEWIAPFAHQRYDQFSWKR</sequence>
<evidence type="ECO:0000313" key="2">
    <source>
        <dbReference type="EMBL" id="TMQ69234.1"/>
    </source>
</evidence>
<dbReference type="InterPro" id="IPR023375">
    <property type="entry name" value="ADC_dom_sf"/>
</dbReference>
<gene>
    <name evidence="2" type="ORF">E6K81_15365</name>
</gene>
<dbReference type="Gene3D" id="2.40.400.10">
    <property type="entry name" value="Acetoacetate decarboxylase-like"/>
    <property type="match status" value="1"/>
</dbReference>
<dbReference type="GO" id="GO:0016829">
    <property type="term" value="F:lyase activity"/>
    <property type="evidence" value="ECO:0007669"/>
    <property type="project" value="InterPro"/>
</dbReference>
<dbReference type="EMBL" id="VBPB01000327">
    <property type="protein sequence ID" value="TMQ69234.1"/>
    <property type="molecule type" value="Genomic_DNA"/>
</dbReference>
<comment type="caution">
    <text evidence="2">The sequence shown here is derived from an EMBL/GenBank/DDBJ whole genome shotgun (WGS) entry which is preliminary data.</text>
</comment>
<evidence type="ECO:0000313" key="3">
    <source>
        <dbReference type="Proteomes" id="UP000319771"/>
    </source>
</evidence>
<organism evidence="2 3">
    <name type="scientific">Eiseniibacteriota bacterium</name>
    <dbReference type="NCBI Taxonomy" id="2212470"/>
    <lineage>
        <taxon>Bacteria</taxon>
        <taxon>Candidatus Eiseniibacteriota</taxon>
    </lineage>
</organism>
<dbReference type="Pfam" id="PF06314">
    <property type="entry name" value="ADC"/>
    <property type="match status" value="1"/>
</dbReference>
<reference evidence="2 3" key="1">
    <citation type="journal article" date="2019" name="Nat. Microbiol.">
        <title>Mediterranean grassland soil C-N compound turnover is dependent on rainfall and depth, and is mediated by genomically divergent microorganisms.</title>
        <authorList>
            <person name="Diamond S."/>
            <person name="Andeer P.F."/>
            <person name="Li Z."/>
            <person name="Crits-Christoph A."/>
            <person name="Burstein D."/>
            <person name="Anantharaman K."/>
            <person name="Lane K.R."/>
            <person name="Thomas B.C."/>
            <person name="Pan C."/>
            <person name="Northen T.R."/>
            <person name="Banfield J.F."/>
        </authorList>
    </citation>
    <scope>NUCLEOTIDE SEQUENCE [LARGE SCALE GENOMIC DNA]</scope>
    <source>
        <strain evidence="2">WS_11</strain>
    </source>
</reference>
<dbReference type="SUPFAM" id="SSF160104">
    <property type="entry name" value="Acetoacetate decarboxylase-like"/>
    <property type="match status" value="1"/>
</dbReference>
<proteinExistence type="predicted"/>
<dbReference type="AlphaFoldDB" id="A0A538U009"/>